<reference evidence="2 3" key="1">
    <citation type="journal article" date="2024" name="G3 (Bethesda)">
        <title>Genome assembly of Hibiscus sabdariffa L. provides insights into metabolisms of medicinal natural products.</title>
        <authorList>
            <person name="Kim T."/>
        </authorList>
    </citation>
    <scope>NUCLEOTIDE SEQUENCE [LARGE SCALE GENOMIC DNA]</scope>
    <source>
        <strain evidence="2">TK-2024</strain>
        <tissue evidence="2">Old leaves</tissue>
    </source>
</reference>
<evidence type="ECO:0000256" key="1">
    <source>
        <dbReference type="SAM" id="SignalP"/>
    </source>
</evidence>
<evidence type="ECO:0000313" key="3">
    <source>
        <dbReference type="Proteomes" id="UP001396334"/>
    </source>
</evidence>
<organism evidence="2 3">
    <name type="scientific">Hibiscus sabdariffa</name>
    <name type="common">roselle</name>
    <dbReference type="NCBI Taxonomy" id="183260"/>
    <lineage>
        <taxon>Eukaryota</taxon>
        <taxon>Viridiplantae</taxon>
        <taxon>Streptophyta</taxon>
        <taxon>Embryophyta</taxon>
        <taxon>Tracheophyta</taxon>
        <taxon>Spermatophyta</taxon>
        <taxon>Magnoliopsida</taxon>
        <taxon>eudicotyledons</taxon>
        <taxon>Gunneridae</taxon>
        <taxon>Pentapetalae</taxon>
        <taxon>rosids</taxon>
        <taxon>malvids</taxon>
        <taxon>Malvales</taxon>
        <taxon>Malvaceae</taxon>
        <taxon>Malvoideae</taxon>
        <taxon>Hibiscus</taxon>
    </lineage>
</organism>
<gene>
    <name evidence="2" type="ORF">V6N11_058525</name>
</gene>
<feature type="chain" id="PRO_5046067142" evidence="1">
    <location>
        <begin position="24"/>
        <end position="80"/>
    </location>
</feature>
<dbReference type="Proteomes" id="UP001396334">
    <property type="component" value="Unassembled WGS sequence"/>
</dbReference>
<keyword evidence="1" id="KW-0732">Signal</keyword>
<proteinExistence type="predicted"/>
<sequence>MLFSLRALRSLLLLLNAIVFLAAFPVPENKTRLRDQFQGESGEGRQTREAEEIRVVFFGDYGEGSGGYVATQKRDYGIGP</sequence>
<dbReference type="EMBL" id="JBBPBN010000002">
    <property type="protein sequence ID" value="KAK9044630.1"/>
    <property type="molecule type" value="Genomic_DNA"/>
</dbReference>
<name>A0ABR2U4T0_9ROSI</name>
<accession>A0ABR2U4T0</accession>
<evidence type="ECO:0000313" key="2">
    <source>
        <dbReference type="EMBL" id="KAK9044630.1"/>
    </source>
</evidence>
<keyword evidence="3" id="KW-1185">Reference proteome</keyword>
<feature type="signal peptide" evidence="1">
    <location>
        <begin position="1"/>
        <end position="23"/>
    </location>
</feature>
<protein>
    <submittedName>
        <fullName evidence="2">Uncharacterized protein</fullName>
    </submittedName>
</protein>
<comment type="caution">
    <text evidence="2">The sequence shown here is derived from an EMBL/GenBank/DDBJ whole genome shotgun (WGS) entry which is preliminary data.</text>
</comment>